<evidence type="ECO:0000259" key="1">
    <source>
        <dbReference type="Pfam" id="PF12146"/>
    </source>
</evidence>
<comment type="caution">
    <text evidence="2">The sequence shown here is derived from an EMBL/GenBank/DDBJ whole genome shotgun (WGS) entry which is preliminary data.</text>
</comment>
<gene>
    <name evidence="2" type="ORF">A2722_00300</name>
</gene>
<protein>
    <recommendedName>
        <fullName evidence="1">Serine aminopeptidase S33 domain-containing protein</fullName>
    </recommendedName>
</protein>
<organism evidence="2 3">
    <name type="scientific">Candidatus Doudnabacteria bacterium RIFCSPHIGHO2_01_FULL_50_11</name>
    <dbReference type="NCBI Taxonomy" id="1817828"/>
    <lineage>
        <taxon>Bacteria</taxon>
        <taxon>Candidatus Doudnaibacteriota</taxon>
    </lineage>
</organism>
<dbReference type="InterPro" id="IPR009199">
    <property type="entry name" value="PhoPQ-act_pathogen-rel_PqaA"/>
</dbReference>
<dbReference type="Proteomes" id="UP000178377">
    <property type="component" value="Unassembled WGS sequence"/>
</dbReference>
<dbReference type="SUPFAM" id="SSF53474">
    <property type="entry name" value="alpha/beta-Hydrolases"/>
    <property type="match status" value="1"/>
</dbReference>
<dbReference type="InterPro" id="IPR029058">
    <property type="entry name" value="AB_hydrolase_fold"/>
</dbReference>
<evidence type="ECO:0000313" key="3">
    <source>
        <dbReference type="Proteomes" id="UP000178377"/>
    </source>
</evidence>
<dbReference type="PANTHER" id="PTHR42886">
    <property type="entry name" value="RE40534P-RELATED"/>
    <property type="match status" value="1"/>
</dbReference>
<dbReference type="PANTHER" id="PTHR42886:SF53">
    <property type="entry name" value="ALPHA_BETA-HYDROLASES SUPERFAMILY PROTEIN"/>
    <property type="match status" value="1"/>
</dbReference>
<dbReference type="EMBL" id="MFEO01000021">
    <property type="protein sequence ID" value="OGE89426.1"/>
    <property type="molecule type" value="Genomic_DNA"/>
</dbReference>
<dbReference type="InterPro" id="IPR022742">
    <property type="entry name" value="Hydrolase_4"/>
</dbReference>
<name>A0A1F5PHQ2_9BACT</name>
<dbReference type="Pfam" id="PF12146">
    <property type="entry name" value="Hydrolase_4"/>
    <property type="match status" value="1"/>
</dbReference>
<dbReference type="STRING" id="1817828.A2722_00300"/>
<accession>A0A1F5PHQ2</accession>
<evidence type="ECO:0000313" key="2">
    <source>
        <dbReference type="EMBL" id="OGE89426.1"/>
    </source>
</evidence>
<dbReference type="Pfam" id="PF10142">
    <property type="entry name" value="PhoPQ_related"/>
    <property type="match status" value="1"/>
</dbReference>
<feature type="domain" description="Serine aminopeptidase S33" evidence="1">
    <location>
        <begin position="23"/>
        <end position="140"/>
    </location>
</feature>
<sequence>MKKVFIKNRKGQKLAIILQEAENSKGLVFVMHGLGGFKEQPHIQVIADAFSKHQYDVVRFDTTNTLGESGGRYEDATITSYYADLEDVIKWATTQPWYRAPFILVGHSLGGICVGLYAENHPEQVRALAPIATTVSGKLSFESKEDAGELSKWRDTGWREEISVSRPGVIKRLPWSHMEDRLKYDLLPFASRLAMPVLMVVGERDTDTSPNHQKILFNMLPGPKEIHVIKGSEHSFRGPGHLQELGRFFSLWIDSLNQT</sequence>
<dbReference type="AlphaFoldDB" id="A0A1F5PHQ2"/>
<proteinExistence type="predicted"/>
<dbReference type="Gene3D" id="3.40.50.1820">
    <property type="entry name" value="alpha/beta hydrolase"/>
    <property type="match status" value="1"/>
</dbReference>
<reference evidence="2 3" key="1">
    <citation type="journal article" date="2016" name="Nat. Commun.">
        <title>Thousands of microbial genomes shed light on interconnected biogeochemical processes in an aquifer system.</title>
        <authorList>
            <person name="Anantharaman K."/>
            <person name="Brown C.T."/>
            <person name="Hug L.A."/>
            <person name="Sharon I."/>
            <person name="Castelle C.J."/>
            <person name="Probst A.J."/>
            <person name="Thomas B.C."/>
            <person name="Singh A."/>
            <person name="Wilkins M.J."/>
            <person name="Karaoz U."/>
            <person name="Brodie E.L."/>
            <person name="Williams K.H."/>
            <person name="Hubbard S.S."/>
            <person name="Banfield J.F."/>
        </authorList>
    </citation>
    <scope>NUCLEOTIDE SEQUENCE [LARGE SCALE GENOMIC DNA]</scope>
</reference>